<evidence type="ECO:0000313" key="2">
    <source>
        <dbReference type="Proteomes" id="UP001189429"/>
    </source>
</evidence>
<proteinExistence type="predicted"/>
<sequence length="74" mass="8225">ARGFSQGGGSYLLDCGTPLFAEPPPRSPGAGARRDSYWMIQETTRTYNRAVLELKRAACPRERLDARALVRVDE</sequence>
<organism evidence="1 2">
    <name type="scientific">Prorocentrum cordatum</name>
    <dbReference type="NCBI Taxonomy" id="2364126"/>
    <lineage>
        <taxon>Eukaryota</taxon>
        <taxon>Sar</taxon>
        <taxon>Alveolata</taxon>
        <taxon>Dinophyceae</taxon>
        <taxon>Prorocentrales</taxon>
        <taxon>Prorocentraceae</taxon>
        <taxon>Prorocentrum</taxon>
    </lineage>
</organism>
<feature type="non-terminal residue" evidence="1">
    <location>
        <position position="74"/>
    </location>
</feature>
<reference evidence="1" key="1">
    <citation type="submission" date="2023-10" db="EMBL/GenBank/DDBJ databases">
        <authorList>
            <person name="Chen Y."/>
            <person name="Shah S."/>
            <person name="Dougan E. K."/>
            <person name="Thang M."/>
            <person name="Chan C."/>
        </authorList>
    </citation>
    <scope>NUCLEOTIDE SEQUENCE [LARGE SCALE GENOMIC DNA]</scope>
</reference>
<name>A0ABN9R528_9DINO</name>
<protein>
    <submittedName>
        <fullName evidence="1">Uncharacterized protein</fullName>
    </submittedName>
</protein>
<gene>
    <name evidence="1" type="ORF">PCOR1329_LOCUS17664</name>
</gene>
<accession>A0ABN9R528</accession>
<dbReference type="Proteomes" id="UP001189429">
    <property type="component" value="Unassembled WGS sequence"/>
</dbReference>
<evidence type="ECO:0000313" key="1">
    <source>
        <dbReference type="EMBL" id="CAK0813887.1"/>
    </source>
</evidence>
<dbReference type="EMBL" id="CAUYUJ010005505">
    <property type="protein sequence ID" value="CAK0813887.1"/>
    <property type="molecule type" value="Genomic_DNA"/>
</dbReference>
<comment type="caution">
    <text evidence="1">The sequence shown here is derived from an EMBL/GenBank/DDBJ whole genome shotgun (WGS) entry which is preliminary data.</text>
</comment>
<feature type="non-terminal residue" evidence="1">
    <location>
        <position position="1"/>
    </location>
</feature>
<keyword evidence="2" id="KW-1185">Reference proteome</keyword>